<evidence type="ECO:0000256" key="5">
    <source>
        <dbReference type="ARBA" id="ARBA00023140"/>
    </source>
</evidence>
<dbReference type="InterPro" id="IPR002347">
    <property type="entry name" value="SDR_fam"/>
</dbReference>
<reference evidence="7 9" key="2">
    <citation type="submission" date="2019-03" db="EMBL/GenBank/DDBJ databases">
        <title>Genomic Encyclopedia of Type Strains, Phase IV (KMG-IV): sequencing the most valuable type-strain genomes for metagenomic binning, comparative biology and taxonomic classification.</title>
        <authorList>
            <person name="Goeker M."/>
        </authorList>
    </citation>
    <scope>NUCLEOTIDE SEQUENCE [LARGE SCALE GENOMIC DNA]</scope>
    <source>
        <strain evidence="7 9">DSM 15264</strain>
    </source>
</reference>
<dbReference type="Gene3D" id="3.40.50.720">
    <property type="entry name" value="NAD(P)-binding Rossmann-like Domain"/>
    <property type="match status" value="1"/>
</dbReference>
<name>A0A2S5T5A2_9BURK</name>
<keyword evidence="8" id="KW-1185">Reference proteome</keyword>
<comment type="subcellular location">
    <subcellularLocation>
        <location evidence="1">Peroxisome</location>
    </subcellularLocation>
</comment>
<dbReference type="NCBIfam" id="NF006133">
    <property type="entry name" value="PRK08278.1"/>
    <property type="match status" value="1"/>
</dbReference>
<evidence type="ECO:0000313" key="6">
    <source>
        <dbReference type="EMBL" id="PPE70163.1"/>
    </source>
</evidence>
<evidence type="ECO:0000256" key="4">
    <source>
        <dbReference type="ARBA" id="ARBA00023002"/>
    </source>
</evidence>
<reference evidence="6 8" key="1">
    <citation type="submission" date="2018-02" db="EMBL/GenBank/DDBJ databases">
        <title>Reclassifiation of [Polyangium] brachysporum DSM 7029 as Guopingzhaonella breviflexa gen. nov., sp. nov., a member of the family Comamonadaceae.</title>
        <authorList>
            <person name="Tang B."/>
        </authorList>
    </citation>
    <scope>NUCLEOTIDE SEQUENCE [LARGE SCALE GENOMIC DNA]</scope>
    <source>
        <strain evidence="6 8">DSM 15344</strain>
    </source>
</reference>
<keyword evidence="5" id="KW-0576">Peroxisome</keyword>
<dbReference type="Pfam" id="PF00106">
    <property type="entry name" value="adh_short"/>
    <property type="match status" value="1"/>
</dbReference>
<protein>
    <submittedName>
        <fullName evidence="7">Citronellol/citronellal dehydrogenase</fullName>
    </submittedName>
    <submittedName>
        <fullName evidence="6">Short chain dehydrogenase</fullName>
    </submittedName>
</protein>
<evidence type="ECO:0000256" key="3">
    <source>
        <dbReference type="ARBA" id="ARBA00022857"/>
    </source>
</evidence>
<evidence type="ECO:0000256" key="2">
    <source>
        <dbReference type="ARBA" id="ARBA00006484"/>
    </source>
</evidence>
<dbReference type="EMBL" id="SLXF01000003">
    <property type="protein sequence ID" value="TCP08182.1"/>
    <property type="molecule type" value="Genomic_DNA"/>
</dbReference>
<keyword evidence="4" id="KW-0560">Oxidoreductase</keyword>
<proteinExistence type="inferred from homology"/>
<dbReference type="InterPro" id="IPR020904">
    <property type="entry name" value="Sc_DH/Rdtase_CS"/>
</dbReference>
<organism evidence="6 8">
    <name type="scientific">Caldimonas thermodepolymerans</name>
    <dbReference type="NCBI Taxonomy" id="215580"/>
    <lineage>
        <taxon>Bacteria</taxon>
        <taxon>Pseudomonadati</taxon>
        <taxon>Pseudomonadota</taxon>
        <taxon>Betaproteobacteria</taxon>
        <taxon>Burkholderiales</taxon>
        <taxon>Sphaerotilaceae</taxon>
        <taxon>Caldimonas</taxon>
    </lineage>
</organism>
<evidence type="ECO:0000313" key="7">
    <source>
        <dbReference type="EMBL" id="TCP08182.1"/>
    </source>
</evidence>
<dbReference type="Proteomes" id="UP000294772">
    <property type="component" value="Unassembled WGS sequence"/>
</dbReference>
<dbReference type="GO" id="GO:0016491">
    <property type="term" value="F:oxidoreductase activity"/>
    <property type="evidence" value="ECO:0007669"/>
    <property type="project" value="UniProtKB-KW"/>
</dbReference>
<evidence type="ECO:0000313" key="9">
    <source>
        <dbReference type="Proteomes" id="UP000294772"/>
    </source>
</evidence>
<accession>A0A2S5T5A2</accession>
<dbReference type="InterPro" id="IPR036291">
    <property type="entry name" value="NAD(P)-bd_dom_sf"/>
</dbReference>
<comment type="caution">
    <text evidence="6">The sequence shown here is derived from an EMBL/GenBank/DDBJ whole genome shotgun (WGS) entry which is preliminary data.</text>
</comment>
<comment type="similarity">
    <text evidence="2">Belongs to the short-chain dehydrogenases/reductases (SDR) family.</text>
</comment>
<dbReference type="PANTHER" id="PTHR42808">
    <property type="entry name" value="HYDROXYSTEROID DEHYDROGENASE-LIKE PROTEIN 2"/>
    <property type="match status" value="1"/>
</dbReference>
<evidence type="ECO:0000313" key="8">
    <source>
        <dbReference type="Proteomes" id="UP000239406"/>
    </source>
</evidence>
<dbReference type="RefSeq" id="WP_104357138.1">
    <property type="nucleotide sequence ID" value="NZ_CALFFA010000006.1"/>
</dbReference>
<dbReference type="InterPro" id="IPR051935">
    <property type="entry name" value="HSDL2"/>
</dbReference>
<dbReference type="Proteomes" id="UP000239406">
    <property type="component" value="Unassembled WGS sequence"/>
</dbReference>
<dbReference type="PROSITE" id="PS00061">
    <property type="entry name" value="ADH_SHORT"/>
    <property type="match status" value="1"/>
</dbReference>
<dbReference type="SUPFAM" id="SSF51735">
    <property type="entry name" value="NAD(P)-binding Rossmann-fold domains"/>
    <property type="match status" value="1"/>
</dbReference>
<dbReference type="AlphaFoldDB" id="A0A2S5T5A2"/>
<dbReference type="FunFam" id="3.40.50.720:FF:000301">
    <property type="entry name" value="Hydroxysteroid dehydrogenase like 2"/>
    <property type="match status" value="1"/>
</dbReference>
<sequence>MGTLAGKTLFITGASRGIGKAIALRAAQDGASIVIAAKTAEPDPRLPGTIYTAAEEIERAGGRALPLVVDVRDDEQVQAAVQQAAAHFGGIDILVNNASAISLTGVAATPMKRYDLMMDINMRGTFACTQACLPYLQRAANPHVLVLSPPIDLDPKWLGPHAAYTASKYGMSLLALGMAEEFRRFGIAVNGLWPRTLIATSALNVAAPGEAAQARTPQVMADAAYVILTSDSRQRTGRLHLDEQVLREAGVTDFGRYCATPGVEPKIDLFVTP</sequence>
<dbReference type="OrthoDB" id="9809287at2"/>
<keyword evidence="3" id="KW-0521">NADP</keyword>
<dbReference type="PANTHER" id="PTHR42808:SF3">
    <property type="entry name" value="HYDROXYSTEROID DEHYDROGENASE-LIKE PROTEIN 2"/>
    <property type="match status" value="1"/>
</dbReference>
<dbReference type="PRINTS" id="PR00081">
    <property type="entry name" value="GDHRDH"/>
</dbReference>
<dbReference type="EMBL" id="PSNY01000007">
    <property type="protein sequence ID" value="PPE70163.1"/>
    <property type="molecule type" value="Genomic_DNA"/>
</dbReference>
<gene>
    <name evidence="6" type="ORF">C1702_07855</name>
    <name evidence="7" type="ORF">EV676_103215</name>
</gene>
<evidence type="ECO:0000256" key="1">
    <source>
        <dbReference type="ARBA" id="ARBA00004275"/>
    </source>
</evidence>